<feature type="signal peptide" evidence="15">
    <location>
        <begin position="1"/>
        <end position="22"/>
    </location>
</feature>
<feature type="domain" description="Cytochrome c" evidence="16">
    <location>
        <begin position="202"/>
        <end position="261"/>
    </location>
</feature>
<evidence type="ECO:0000256" key="9">
    <source>
        <dbReference type="ARBA" id="ARBA00023002"/>
    </source>
</evidence>
<keyword evidence="5 13" id="KW-0479">Metal-binding</keyword>
<dbReference type="InterPro" id="IPR036909">
    <property type="entry name" value="Cyt_c-like_dom_sf"/>
</dbReference>
<dbReference type="GO" id="GO:0009055">
    <property type="term" value="F:electron transfer activity"/>
    <property type="evidence" value="ECO:0007669"/>
    <property type="project" value="InterPro"/>
</dbReference>
<keyword evidence="10 13" id="KW-0408">Iron</keyword>
<dbReference type="Pfam" id="PF03150">
    <property type="entry name" value="CCP_MauG"/>
    <property type="match status" value="1"/>
</dbReference>
<gene>
    <name evidence="17" type="ORF">FVW59_05170</name>
</gene>
<dbReference type="InterPro" id="IPR004852">
    <property type="entry name" value="Di-haem_cyt_c_peroxidsae"/>
</dbReference>
<keyword evidence="6 15" id="KW-0732">Signal</keyword>
<dbReference type="InterPro" id="IPR051395">
    <property type="entry name" value="Cytochrome_c_Peroxidase/MauG"/>
</dbReference>
<dbReference type="SUPFAM" id="SSF46626">
    <property type="entry name" value="Cytochrome c"/>
    <property type="match status" value="2"/>
</dbReference>
<dbReference type="GO" id="GO:0004130">
    <property type="term" value="F:cytochrome-c peroxidase activity"/>
    <property type="evidence" value="ECO:0007669"/>
    <property type="project" value="TreeGrafter"/>
</dbReference>
<dbReference type="OrthoDB" id="9805202at2"/>
<name>A0A5C8ZXN7_9GAMM</name>
<comment type="caution">
    <text evidence="17">The sequence shown here is derived from an EMBL/GenBank/DDBJ whole genome shotgun (WGS) entry which is preliminary data.</text>
</comment>
<evidence type="ECO:0000256" key="12">
    <source>
        <dbReference type="ARBA" id="ARBA00073576"/>
    </source>
</evidence>
<evidence type="ECO:0000256" key="1">
    <source>
        <dbReference type="ARBA" id="ARBA00004418"/>
    </source>
</evidence>
<evidence type="ECO:0000256" key="10">
    <source>
        <dbReference type="ARBA" id="ARBA00023004"/>
    </source>
</evidence>
<keyword evidence="8" id="KW-0249">Electron transport</keyword>
<evidence type="ECO:0000256" key="2">
    <source>
        <dbReference type="ARBA" id="ARBA00004856"/>
    </source>
</evidence>
<evidence type="ECO:0000256" key="14">
    <source>
        <dbReference type="SAM" id="MobiDB-lite"/>
    </source>
</evidence>
<proteinExistence type="predicted"/>
<keyword evidence="9" id="KW-0560">Oxidoreductase</keyword>
<evidence type="ECO:0000256" key="15">
    <source>
        <dbReference type="SAM" id="SignalP"/>
    </source>
</evidence>
<evidence type="ECO:0000256" key="4">
    <source>
        <dbReference type="ARBA" id="ARBA00022617"/>
    </source>
</evidence>
<protein>
    <recommendedName>
        <fullName evidence="12">Methylamine utilization protein MauG</fullName>
    </recommendedName>
</protein>
<evidence type="ECO:0000256" key="13">
    <source>
        <dbReference type="PROSITE-ProRule" id="PRU00433"/>
    </source>
</evidence>
<evidence type="ECO:0000256" key="5">
    <source>
        <dbReference type="ARBA" id="ARBA00022723"/>
    </source>
</evidence>
<comment type="pathway">
    <text evidence="2">One-carbon metabolism; methylamine degradation.</text>
</comment>
<dbReference type="RefSeq" id="WP_148063172.1">
    <property type="nucleotide sequence ID" value="NZ_VRYZ01000002.1"/>
</dbReference>
<evidence type="ECO:0000256" key="3">
    <source>
        <dbReference type="ARBA" id="ARBA00022448"/>
    </source>
</evidence>
<dbReference type="EMBL" id="VRYZ01000002">
    <property type="protein sequence ID" value="TXS93236.1"/>
    <property type="molecule type" value="Genomic_DNA"/>
</dbReference>
<keyword evidence="4 13" id="KW-0349">Heme</keyword>
<organism evidence="17 18">
    <name type="scientific">Parahaliea aestuarii</name>
    <dbReference type="NCBI Taxonomy" id="1852021"/>
    <lineage>
        <taxon>Bacteria</taxon>
        <taxon>Pseudomonadati</taxon>
        <taxon>Pseudomonadota</taxon>
        <taxon>Gammaproteobacteria</taxon>
        <taxon>Cellvibrionales</taxon>
        <taxon>Halieaceae</taxon>
        <taxon>Parahaliea</taxon>
    </lineage>
</organism>
<sequence length="261" mass="28477">MLSALLRAGLALWLGSALCTHADPSFDDLKAQFQRPATVPHPENNPYSQAKFALGQRLFFDPRLSRDNDISCATCHIASKGWEDGRPRAVGSDSLVHERHSPTLENLAWSSALLWDGRAPTLESQVWFPLTAHDEMAQDVRQLQEELGADENYVASFAAAYPGKGISLITLSAAVATFQREIVSPMAPFDRWVDGEEQAINTQAKQGFALFTGKAGCSACHSGWRFTDDAFHDTGLPAGEDSGRYRFSRDGGSALPPARPD</sequence>
<dbReference type="GO" id="GO:0046872">
    <property type="term" value="F:metal ion binding"/>
    <property type="evidence" value="ECO:0007669"/>
    <property type="project" value="UniProtKB-KW"/>
</dbReference>
<dbReference type="AlphaFoldDB" id="A0A5C8ZXN7"/>
<feature type="region of interest" description="Disordered" evidence="14">
    <location>
        <begin position="242"/>
        <end position="261"/>
    </location>
</feature>
<reference evidence="17 18" key="1">
    <citation type="submission" date="2019-08" db="EMBL/GenBank/DDBJ databases">
        <title>Parahaliea maris sp. nov., isolated from the surface seawater.</title>
        <authorList>
            <person name="Liu Y."/>
        </authorList>
    </citation>
    <scope>NUCLEOTIDE SEQUENCE [LARGE SCALE GENOMIC DNA]</scope>
    <source>
        <strain evidence="17 18">S2-26</strain>
    </source>
</reference>
<dbReference type="FunFam" id="1.10.760.10:FF:000019">
    <property type="entry name" value="Di-heme cytochrome C peroxidase"/>
    <property type="match status" value="1"/>
</dbReference>
<comment type="subcellular location">
    <subcellularLocation>
        <location evidence="1">Periplasm</location>
    </subcellularLocation>
</comment>
<dbReference type="PANTHER" id="PTHR30600:SF10">
    <property type="entry name" value="BLL6722 PROTEIN"/>
    <property type="match status" value="1"/>
</dbReference>
<evidence type="ECO:0000313" key="17">
    <source>
        <dbReference type="EMBL" id="TXS93236.1"/>
    </source>
</evidence>
<accession>A0A5C8ZXN7</accession>
<feature type="chain" id="PRO_5022933251" description="Methylamine utilization protein MauG" evidence="15">
    <location>
        <begin position="23"/>
        <end position="261"/>
    </location>
</feature>
<dbReference type="InterPro" id="IPR009056">
    <property type="entry name" value="Cyt_c-like_dom"/>
</dbReference>
<keyword evidence="18" id="KW-1185">Reference proteome</keyword>
<keyword evidence="7" id="KW-0574">Periplasm</keyword>
<evidence type="ECO:0000256" key="11">
    <source>
        <dbReference type="ARBA" id="ARBA00058991"/>
    </source>
</evidence>
<evidence type="ECO:0000259" key="16">
    <source>
        <dbReference type="PROSITE" id="PS51007"/>
    </source>
</evidence>
<dbReference type="Gene3D" id="1.10.760.10">
    <property type="entry name" value="Cytochrome c-like domain"/>
    <property type="match status" value="2"/>
</dbReference>
<evidence type="ECO:0000256" key="8">
    <source>
        <dbReference type="ARBA" id="ARBA00022982"/>
    </source>
</evidence>
<dbReference type="Proteomes" id="UP000321933">
    <property type="component" value="Unassembled WGS sequence"/>
</dbReference>
<evidence type="ECO:0000256" key="7">
    <source>
        <dbReference type="ARBA" id="ARBA00022764"/>
    </source>
</evidence>
<dbReference type="GO" id="GO:0020037">
    <property type="term" value="F:heme binding"/>
    <property type="evidence" value="ECO:0007669"/>
    <property type="project" value="InterPro"/>
</dbReference>
<dbReference type="GO" id="GO:0042597">
    <property type="term" value="C:periplasmic space"/>
    <property type="evidence" value="ECO:0007669"/>
    <property type="project" value="UniProtKB-SubCell"/>
</dbReference>
<comment type="function">
    <text evidence="11">Involved in methylamine metabolism. Essential for the maturation of the beta subunit of MADH, presumably via a step in the biosynthesis of tryptophan tryptophylquinone (TTQ), the cofactor of MADH.</text>
</comment>
<dbReference type="PROSITE" id="PS51007">
    <property type="entry name" value="CYTC"/>
    <property type="match status" value="1"/>
</dbReference>
<evidence type="ECO:0000256" key="6">
    <source>
        <dbReference type="ARBA" id="ARBA00022729"/>
    </source>
</evidence>
<evidence type="ECO:0000313" key="18">
    <source>
        <dbReference type="Proteomes" id="UP000321933"/>
    </source>
</evidence>
<dbReference type="PANTHER" id="PTHR30600">
    <property type="entry name" value="CYTOCHROME C PEROXIDASE-RELATED"/>
    <property type="match status" value="1"/>
</dbReference>
<keyword evidence="3" id="KW-0813">Transport</keyword>